<dbReference type="Proteomes" id="UP000282971">
    <property type="component" value="Unassembled WGS sequence"/>
</dbReference>
<evidence type="ECO:0000256" key="1">
    <source>
        <dbReference type="ARBA" id="ARBA00004651"/>
    </source>
</evidence>
<keyword evidence="5 7" id="KW-1133">Transmembrane helix</keyword>
<name>A0A437LY96_9SPHN</name>
<feature type="transmembrane region" description="Helical" evidence="7">
    <location>
        <begin position="67"/>
        <end position="87"/>
    </location>
</feature>
<evidence type="ECO:0000313" key="8">
    <source>
        <dbReference type="EMBL" id="RVT90294.1"/>
    </source>
</evidence>
<evidence type="ECO:0000256" key="6">
    <source>
        <dbReference type="ARBA" id="ARBA00023136"/>
    </source>
</evidence>
<dbReference type="GO" id="GO:0005886">
    <property type="term" value="C:plasma membrane"/>
    <property type="evidence" value="ECO:0007669"/>
    <property type="project" value="UniProtKB-SubCell"/>
</dbReference>
<keyword evidence="3" id="KW-1003">Cell membrane</keyword>
<accession>A0A437LY96</accession>
<comment type="caution">
    <text evidence="8">The sequence shown here is derived from an EMBL/GenBank/DDBJ whole genome shotgun (WGS) entry which is preliminary data.</text>
</comment>
<dbReference type="Pfam" id="PF02534">
    <property type="entry name" value="T4SS-DNA_transf"/>
    <property type="match status" value="1"/>
</dbReference>
<dbReference type="InterPro" id="IPR051539">
    <property type="entry name" value="T4SS-coupling_protein"/>
</dbReference>
<evidence type="ECO:0000313" key="9">
    <source>
        <dbReference type="Proteomes" id="UP000282971"/>
    </source>
</evidence>
<dbReference type="InterPro" id="IPR003688">
    <property type="entry name" value="TraG/VirD4"/>
</dbReference>
<dbReference type="SUPFAM" id="SSF52540">
    <property type="entry name" value="P-loop containing nucleoside triphosphate hydrolases"/>
    <property type="match status" value="1"/>
</dbReference>
<keyword evidence="6 7" id="KW-0472">Membrane</keyword>
<comment type="similarity">
    <text evidence="2">Belongs to the VirD4/TraG family.</text>
</comment>
<gene>
    <name evidence="8" type="ORF">EOD43_18645</name>
</gene>
<evidence type="ECO:0000256" key="7">
    <source>
        <dbReference type="SAM" id="Phobius"/>
    </source>
</evidence>
<evidence type="ECO:0000256" key="3">
    <source>
        <dbReference type="ARBA" id="ARBA00022475"/>
    </source>
</evidence>
<dbReference type="EMBL" id="SACN01000003">
    <property type="protein sequence ID" value="RVT90294.1"/>
    <property type="molecule type" value="Genomic_DNA"/>
</dbReference>
<dbReference type="CDD" id="cd01127">
    <property type="entry name" value="TrwB_TraG_TraD_VirD4"/>
    <property type="match status" value="1"/>
</dbReference>
<organism evidence="8 9">
    <name type="scientific">Sphingomonas crocodyli</name>
    <dbReference type="NCBI Taxonomy" id="1979270"/>
    <lineage>
        <taxon>Bacteria</taxon>
        <taxon>Pseudomonadati</taxon>
        <taxon>Pseudomonadota</taxon>
        <taxon>Alphaproteobacteria</taxon>
        <taxon>Sphingomonadales</taxon>
        <taxon>Sphingomonadaceae</taxon>
        <taxon>Sphingomonas</taxon>
    </lineage>
</organism>
<dbReference type="InterPro" id="IPR027417">
    <property type="entry name" value="P-loop_NTPase"/>
</dbReference>
<sequence length="638" mass="70278">MTLFGQAAPRAKLALALAGAIVLVLAILAAGALVALFGLGQISPNMRIERVPAFFYHYRADPTVRGWLMRGMMLSGAAAAIGVGMLVRRRASLHGDARFARETELRREGLRSTTGILLGRKSGRYLIFGGSEHVLLEAPTRSGKGVGVVIPNLLNWKDSVVVLDVKKENWDLTAGFRARQGQQVLLFDPLDPGCRTARYNPLGYIDRDNPIEVINELQKVAVMLFPSPERGDPFWIDASRIGFIGIGGVVAATADLPFTIGEIYRQLTNGDPKVRLPRLLRERDEAGAPLSAACASAITDFTSASDNTFASIKQTITSRLNLWLNPYVDDATSESDFDLRDLRRRRLSIYLGVSPDNLDRIAPLYNLFFQQLVDLNTREHAVARAPVEVLVLLDEFARLGRATTIASSIAYIATYGLRLLLVIQSRAQLRALYGPDEAETIVTNCGVEIAFTPKELRVANDLSERLGYYTIKAISKSRTIHGLIANRSQSESDQRRALMLPQELMQMPRGDMLILRGGIPPIRASKILYYQRADFTRRLADAPVLAPRDLKPIPRFVEGKNVSDGVAATRREEEMSPDIMAGDRQLLINADDLNADVVELIETDRIDGDRATQIVCATIAQQLGIVELASGGDDHERN</sequence>
<proteinExistence type="inferred from homology"/>
<dbReference type="RefSeq" id="WP_127745551.1">
    <property type="nucleotide sequence ID" value="NZ_SACN01000003.1"/>
</dbReference>
<evidence type="ECO:0000256" key="2">
    <source>
        <dbReference type="ARBA" id="ARBA00008806"/>
    </source>
</evidence>
<evidence type="ECO:0000256" key="4">
    <source>
        <dbReference type="ARBA" id="ARBA00022692"/>
    </source>
</evidence>
<keyword evidence="4 7" id="KW-0812">Transmembrane</keyword>
<dbReference type="Gene3D" id="3.40.50.300">
    <property type="entry name" value="P-loop containing nucleotide triphosphate hydrolases"/>
    <property type="match status" value="1"/>
</dbReference>
<dbReference type="PANTHER" id="PTHR37937">
    <property type="entry name" value="CONJUGATIVE TRANSFER: DNA TRANSPORT"/>
    <property type="match status" value="1"/>
</dbReference>
<feature type="transmembrane region" description="Helical" evidence="7">
    <location>
        <begin position="12"/>
        <end position="37"/>
    </location>
</feature>
<protein>
    <submittedName>
        <fullName evidence="8">Type IV secretory system conjugative DNA transfer family protein</fullName>
    </submittedName>
</protein>
<comment type="subcellular location">
    <subcellularLocation>
        <location evidence="1">Cell membrane</location>
        <topology evidence="1">Multi-pass membrane protein</topology>
    </subcellularLocation>
</comment>
<dbReference type="OrthoDB" id="9759295at2"/>
<keyword evidence="9" id="KW-1185">Reference proteome</keyword>
<reference evidence="8 9" key="1">
    <citation type="submission" date="2019-01" db="EMBL/GenBank/DDBJ databases">
        <authorList>
            <person name="Chen W.-M."/>
        </authorList>
    </citation>
    <scope>NUCLEOTIDE SEQUENCE [LARGE SCALE GENOMIC DNA]</scope>
    <source>
        <strain evidence="8 9">CCP-7</strain>
    </source>
</reference>
<evidence type="ECO:0000256" key="5">
    <source>
        <dbReference type="ARBA" id="ARBA00022989"/>
    </source>
</evidence>
<dbReference type="AlphaFoldDB" id="A0A437LY96"/>
<dbReference type="PANTHER" id="PTHR37937:SF1">
    <property type="entry name" value="CONJUGATIVE TRANSFER: DNA TRANSPORT"/>
    <property type="match status" value="1"/>
</dbReference>